<dbReference type="Gene3D" id="3.40.390.30">
    <property type="entry name" value="Metalloproteases ('zincins'), catalytic domain"/>
    <property type="match status" value="1"/>
</dbReference>
<accession>A0A517Y081</accession>
<dbReference type="RefSeq" id="WP_145243268.1">
    <property type="nucleotide sequence ID" value="NZ_CP036273.1"/>
</dbReference>
<reference evidence="8 9" key="1">
    <citation type="submission" date="2019-02" db="EMBL/GenBank/DDBJ databases">
        <title>Deep-cultivation of Planctomycetes and their phenomic and genomic characterization uncovers novel biology.</title>
        <authorList>
            <person name="Wiegand S."/>
            <person name="Jogler M."/>
            <person name="Boedeker C."/>
            <person name="Pinto D."/>
            <person name="Vollmers J."/>
            <person name="Rivas-Marin E."/>
            <person name="Kohn T."/>
            <person name="Peeters S.H."/>
            <person name="Heuer A."/>
            <person name="Rast P."/>
            <person name="Oberbeckmann S."/>
            <person name="Bunk B."/>
            <person name="Jeske O."/>
            <person name="Meyerdierks A."/>
            <person name="Storesund J.E."/>
            <person name="Kallscheuer N."/>
            <person name="Luecker S."/>
            <person name="Lage O.M."/>
            <person name="Pohl T."/>
            <person name="Merkel B.J."/>
            <person name="Hornburger P."/>
            <person name="Mueller R.-W."/>
            <person name="Bruemmer F."/>
            <person name="Labrenz M."/>
            <person name="Spormann A.M."/>
            <person name="Op den Camp H."/>
            <person name="Overmann J."/>
            <person name="Amann R."/>
            <person name="Jetten M.S.M."/>
            <person name="Mascher T."/>
            <person name="Medema M.H."/>
            <person name="Devos D.P."/>
            <person name="Kaster A.-K."/>
            <person name="Ovreas L."/>
            <person name="Rohde M."/>
            <person name="Galperin M.Y."/>
            <person name="Jogler C."/>
        </authorList>
    </citation>
    <scope>NUCLEOTIDE SEQUENCE [LARGE SCALE GENOMIC DNA]</scope>
    <source>
        <strain evidence="8 9">ETA_A1</strain>
    </source>
</reference>
<dbReference type="Pfam" id="PF02130">
    <property type="entry name" value="YbeY"/>
    <property type="match status" value="1"/>
</dbReference>
<evidence type="ECO:0000313" key="9">
    <source>
        <dbReference type="Proteomes" id="UP000319576"/>
    </source>
</evidence>
<evidence type="ECO:0000256" key="1">
    <source>
        <dbReference type="ARBA" id="ARBA00010875"/>
    </source>
</evidence>
<dbReference type="GO" id="GO:0008270">
    <property type="term" value="F:zinc ion binding"/>
    <property type="evidence" value="ECO:0007669"/>
    <property type="project" value="UniProtKB-UniRule"/>
</dbReference>
<evidence type="ECO:0000256" key="3">
    <source>
        <dbReference type="ARBA" id="ARBA00022723"/>
    </source>
</evidence>
<evidence type="ECO:0000256" key="6">
    <source>
        <dbReference type="ARBA" id="ARBA00022833"/>
    </source>
</evidence>
<keyword evidence="7" id="KW-0698">rRNA processing</keyword>
<dbReference type="HAMAP" id="MF_00009">
    <property type="entry name" value="Endoribonucl_YbeY"/>
    <property type="match status" value="1"/>
</dbReference>
<dbReference type="InterPro" id="IPR023091">
    <property type="entry name" value="MetalPrtase_cat_dom_sf_prd"/>
</dbReference>
<dbReference type="PANTHER" id="PTHR46986:SF1">
    <property type="entry name" value="ENDORIBONUCLEASE YBEY, CHLOROPLASTIC"/>
    <property type="match status" value="1"/>
</dbReference>
<evidence type="ECO:0000256" key="4">
    <source>
        <dbReference type="ARBA" id="ARBA00022759"/>
    </source>
</evidence>
<dbReference type="EC" id="3.1.-.-" evidence="7"/>
<keyword evidence="7" id="KW-0963">Cytoplasm</keyword>
<keyword evidence="4 7" id="KW-0255">Endonuclease</keyword>
<dbReference type="GO" id="GO:0005737">
    <property type="term" value="C:cytoplasm"/>
    <property type="evidence" value="ECO:0007669"/>
    <property type="project" value="UniProtKB-SubCell"/>
</dbReference>
<dbReference type="Proteomes" id="UP000319576">
    <property type="component" value="Chromosome"/>
</dbReference>
<dbReference type="SUPFAM" id="SSF55486">
    <property type="entry name" value="Metalloproteases ('zincins'), catalytic domain"/>
    <property type="match status" value="1"/>
</dbReference>
<gene>
    <name evidence="7 8" type="primary">ybeY</name>
    <name evidence="8" type="ORF">ETAA1_51630</name>
</gene>
<keyword evidence="9" id="KW-1185">Reference proteome</keyword>
<feature type="binding site" evidence="7">
    <location>
        <position position="118"/>
    </location>
    <ligand>
        <name>Zn(2+)</name>
        <dbReference type="ChEBI" id="CHEBI:29105"/>
        <note>catalytic</note>
    </ligand>
</feature>
<dbReference type="OrthoDB" id="9807740at2"/>
<evidence type="ECO:0000256" key="2">
    <source>
        <dbReference type="ARBA" id="ARBA00022722"/>
    </source>
</evidence>
<dbReference type="AlphaFoldDB" id="A0A517Y081"/>
<keyword evidence="2 7" id="KW-0540">Nuclease</keyword>
<evidence type="ECO:0000256" key="7">
    <source>
        <dbReference type="HAMAP-Rule" id="MF_00009"/>
    </source>
</evidence>
<dbReference type="NCBIfam" id="TIGR00043">
    <property type="entry name" value="rRNA maturation RNase YbeY"/>
    <property type="match status" value="1"/>
</dbReference>
<protein>
    <recommendedName>
        <fullName evidence="7">Endoribonuclease YbeY</fullName>
        <ecNumber evidence="7">3.1.-.-</ecNumber>
    </recommendedName>
</protein>
<dbReference type="GO" id="GO:0006364">
    <property type="term" value="P:rRNA processing"/>
    <property type="evidence" value="ECO:0007669"/>
    <property type="project" value="UniProtKB-UniRule"/>
</dbReference>
<keyword evidence="7" id="KW-0690">Ribosome biogenesis</keyword>
<comment type="subcellular location">
    <subcellularLocation>
        <location evidence="7">Cytoplasm</location>
    </subcellularLocation>
</comment>
<comment type="function">
    <text evidence="7">Single strand-specific metallo-endoribonuclease involved in late-stage 70S ribosome quality control and in maturation of the 3' terminus of the 16S rRNA.</text>
</comment>
<dbReference type="KEGG" id="uli:ETAA1_51630"/>
<dbReference type="GO" id="GO:0004521">
    <property type="term" value="F:RNA endonuclease activity"/>
    <property type="evidence" value="ECO:0007669"/>
    <property type="project" value="UniProtKB-UniRule"/>
</dbReference>
<sequence length="146" mass="15861">MIRARVSNPYEYPLDFAALKDAARVVLEGEGVREAAVTLAFVDDAHIHRLNKQFLNHDEPTDVLTFPHSAAGAKKLEGDVVIGYGVATEYAADRGHAVGPELVLYVVHGCLHLCGYTDTDDRGAAAMRAKEREYLTKLGLPDIAGE</sequence>
<comment type="similarity">
    <text evidence="1 7">Belongs to the endoribonuclease YbeY family.</text>
</comment>
<feature type="binding site" evidence="7">
    <location>
        <position position="108"/>
    </location>
    <ligand>
        <name>Zn(2+)</name>
        <dbReference type="ChEBI" id="CHEBI:29105"/>
        <note>catalytic</note>
    </ligand>
</feature>
<comment type="cofactor">
    <cofactor evidence="7">
        <name>Zn(2+)</name>
        <dbReference type="ChEBI" id="CHEBI:29105"/>
    </cofactor>
    <text evidence="7">Binds 1 zinc ion.</text>
</comment>
<dbReference type="EMBL" id="CP036273">
    <property type="protein sequence ID" value="QDU23171.1"/>
    <property type="molecule type" value="Genomic_DNA"/>
</dbReference>
<proteinExistence type="inferred from homology"/>
<dbReference type="InterPro" id="IPR002036">
    <property type="entry name" value="YbeY"/>
</dbReference>
<name>A0A517Y081_9BACT</name>
<dbReference type="GO" id="GO:0004222">
    <property type="term" value="F:metalloendopeptidase activity"/>
    <property type="evidence" value="ECO:0007669"/>
    <property type="project" value="InterPro"/>
</dbReference>
<organism evidence="8 9">
    <name type="scientific">Urbifossiella limnaea</name>
    <dbReference type="NCBI Taxonomy" id="2528023"/>
    <lineage>
        <taxon>Bacteria</taxon>
        <taxon>Pseudomonadati</taxon>
        <taxon>Planctomycetota</taxon>
        <taxon>Planctomycetia</taxon>
        <taxon>Gemmatales</taxon>
        <taxon>Gemmataceae</taxon>
        <taxon>Urbifossiella</taxon>
    </lineage>
</organism>
<evidence type="ECO:0000313" key="8">
    <source>
        <dbReference type="EMBL" id="QDU23171.1"/>
    </source>
</evidence>
<evidence type="ECO:0000256" key="5">
    <source>
        <dbReference type="ARBA" id="ARBA00022801"/>
    </source>
</evidence>
<keyword evidence="3 7" id="KW-0479">Metal-binding</keyword>
<keyword evidence="6 7" id="KW-0862">Zinc</keyword>
<keyword evidence="5 7" id="KW-0378">Hydrolase</keyword>
<dbReference type="PANTHER" id="PTHR46986">
    <property type="entry name" value="ENDORIBONUCLEASE YBEY, CHLOROPLASTIC"/>
    <property type="match status" value="1"/>
</dbReference>
<feature type="binding site" evidence="7">
    <location>
        <position position="112"/>
    </location>
    <ligand>
        <name>Zn(2+)</name>
        <dbReference type="ChEBI" id="CHEBI:29105"/>
        <note>catalytic</note>
    </ligand>
</feature>